<dbReference type="Proteomes" id="UP001202867">
    <property type="component" value="Unassembled WGS sequence"/>
</dbReference>
<feature type="signal peptide" evidence="1">
    <location>
        <begin position="1"/>
        <end position="21"/>
    </location>
</feature>
<reference evidence="3" key="1">
    <citation type="submission" date="2023-07" db="EMBL/GenBank/DDBJ databases">
        <title>Ancylobacter moscoviensis sp. nov., facultatively methylotrophic bacteria from activated sludge and the reclassification of Starkeya novella (Starkey 1934) Kelly et al. 2000 as Ancylobacter novellus comb. nov., Starkeya koreensis Im et al. 2006 as Ancylobacter koreensis comb.nov., Angulomicrobium tetraedrale Vasil'eva et al. 1986 as Ancylobacter tetraedralis comb. nov., Angulomicrobium amanitiforme Fritz et al. 2004 as Ancylobacter amanitiformis comb. nov. and Methylorhabdus multivorans Doronina et al. 1996 as Ancylobacter multivorans comb. nov. and emended description of the genus Ancylobacter.</title>
        <authorList>
            <person name="Doronina N."/>
            <person name="Chemodurova A."/>
            <person name="Grouzdev D."/>
            <person name="Koziaeva V."/>
            <person name="Shi W."/>
            <person name="Wu L."/>
            <person name="Kaparullina E."/>
        </authorList>
    </citation>
    <scope>NUCLEOTIDE SEQUENCE [LARGE SCALE GENOMIC DNA]</scope>
    <source>
        <strain evidence="3">Jip08</strain>
    </source>
</reference>
<dbReference type="RefSeq" id="WP_247201524.1">
    <property type="nucleotide sequence ID" value="NZ_JALKCG010000005.1"/>
</dbReference>
<feature type="chain" id="PRO_5046112991" description="DUF4148 domain-containing protein" evidence="1">
    <location>
        <begin position="22"/>
        <end position="70"/>
    </location>
</feature>
<accession>A0ABT0DP13</accession>
<evidence type="ECO:0000313" key="3">
    <source>
        <dbReference type="Proteomes" id="UP001202867"/>
    </source>
</evidence>
<gene>
    <name evidence="2" type="ORF">MWN33_13385</name>
</gene>
<sequence length="70" mass="7290">MNKIVLAAVAFATLGSVAAQAAGRDATLYTRISPPAQAQVVEGRNATVNTPTVSDAYINQTVEQNARSTK</sequence>
<name>A0ABT0DP13_9HYPH</name>
<evidence type="ECO:0000256" key="1">
    <source>
        <dbReference type="SAM" id="SignalP"/>
    </source>
</evidence>
<keyword evidence="3" id="KW-1185">Reference proteome</keyword>
<evidence type="ECO:0008006" key="4">
    <source>
        <dbReference type="Google" id="ProtNLM"/>
    </source>
</evidence>
<comment type="caution">
    <text evidence="2">The sequence shown here is derived from an EMBL/GenBank/DDBJ whole genome shotgun (WGS) entry which is preliminary data.</text>
</comment>
<proteinExistence type="predicted"/>
<evidence type="ECO:0000313" key="2">
    <source>
        <dbReference type="EMBL" id="MCK0209024.1"/>
    </source>
</evidence>
<organism evidence="2 3">
    <name type="scientific">Ancylobacter koreensis</name>
    <dbReference type="NCBI Taxonomy" id="266121"/>
    <lineage>
        <taxon>Bacteria</taxon>
        <taxon>Pseudomonadati</taxon>
        <taxon>Pseudomonadota</taxon>
        <taxon>Alphaproteobacteria</taxon>
        <taxon>Hyphomicrobiales</taxon>
        <taxon>Xanthobacteraceae</taxon>
        <taxon>Ancylobacter</taxon>
    </lineage>
</organism>
<keyword evidence="1" id="KW-0732">Signal</keyword>
<protein>
    <recommendedName>
        <fullName evidence="4">DUF4148 domain-containing protein</fullName>
    </recommendedName>
</protein>
<dbReference type="EMBL" id="JALKCG010000005">
    <property type="protein sequence ID" value="MCK0209024.1"/>
    <property type="molecule type" value="Genomic_DNA"/>
</dbReference>